<dbReference type="InterPro" id="IPR002292">
    <property type="entry name" value="Orn/put_carbamltrans"/>
</dbReference>
<evidence type="ECO:0000256" key="7">
    <source>
        <dbReference type="RuleBase" id="RU003634"/>
    </source>
</evidence>
<gene>
    <name evidence="10" type="ORF">FHX73_115332</name>
</gene>
<dbReference type="InterPro" id="IPR036901">
    <property type="entry name" value="Asp/Orn_carbamoylTrfase_sf"/>
</dbReference>
<dbReference type="GO" id="GO:0042450">
    <property type="term" value="P:L-arginine biosynthetic process via ornithine"/>
    <property type="evidence" value="ECO:0007669"/>
    <property type="project" value="UniProtKB-UniRule"/>
</dbReference>
<dbReference type="InterPro" id="IPR006130">
    <property type="entry name" value="Asp/Orn_carbamoylTrfase"/>
</dbReference>
<comment type="function">
    <text evidence="1">Reversibly catalyzes the transfer of the carbamoyl group from carbamoyl phosphate (CP) to the N(epsilon) atom of ornithine (ORN) to produce L-citrulline.</text>
</comment>
<evidence type="ECO:0000256" key="4">
    <source>
        <dbReference type="ARBA" id="ARBA00022679"/>
    </source>
</evidence>
<evidence type="ECO:0000256" key="6">
    <source>
        <dbReference type="NCBIfam" id="TIGR00658"/>
    </source>
</evidence>
<evidence type="ECO:0000313" key="11">
    <source>
        <dbReference type="Proteomes" id="UP000317940"/>
    </source>
</evidence>
<feature type="domain" description="Aspartate/ornithine carbamoyltransferase Asp/Orn-binding" evidence="8">
    <location>
        <begin position="156"/>
        <end position="323"/>
    </location>
</feature>
<dbReference type="RefSeq" id="WP_145907755.1">
    <property type="nucleotide sequence ID" value="NZ_BAAAMZ010000007.1"/>
</dbReference>
<dbReference type="Gene3D" id="3.40.50.1370">
    <property type="entry name" value="Aspartate/ornithine carbamoyltransferase"/>
    <property type="match status" value="2"/>
</dbReference>
<dbReference type="Pfam" id="PF02729">
    <property type="entry name" value="OTCace_N"/>
    <property type="match status" value="1"/>
</dbReference>
<comment type="catalytic activity">
    <reaction evidence="5">
        <text>carbamoyl phosphate + L-ornithine = L-citrulline + phosphate + H(+)</text>
        <dbReference type="Rhea" id="RHEA:19513"/>
        <dbReference type="ChEBI" id="CHEBI:15378"/>
        <dbReference type="ChEBI" id="CHEBI:43474"/>
        <dbReference type="ChEBI" id="CHEBI:46911"/>
        <dbReference type="ChEBI" id="CHEBI:57743"/>
        <dbReference type="ChEBI" id="CHEBI:58228"/>
        <dbReference type="EC" id="2.1.3.3"/>
    </reaction>
</comment>
<evidence type="ECO:0000256" key="3">
    <source>
        <dbReference type="ARBA" id="ARBA00013007"/>
    </source>
</evidence>
<dbReference type="PANTHER" id="PTHR45753">
    <property type="entry name" value="ORNITHINE CARBAMOYLTRANSFERASE, MITOCHONDRIAL"/>
    <property type="match status" value="1"/>
</dbReference>
<dbReference type="PANTHER" id="PTHR45753:SF2">
    <property type="entry name" value="ORNITHINE CARBAMOYLTRANSFERASE"/>
    <property type="match status" value="1"/>
</dbReference>
<evidence type="ECO:0000313" key="10">
    <source>
        <dbReference type="EMBL" id="TWG01439.1"/>
    </source>
</evidence>
<comment type="caution">
    <text evidence="10">The sequence shown here is derived from an EMBL/GenBank/DDBJ whole genome shotgun (WGS) entry which is preliminary data.</text>
</comment>
<dbReference type="NCBIfam" id="TIGR00658">
    <property type="entry name" value="orni_carb_tr"/>
    <property type="match status" value="1"/>
</dbReference>
<keyword evidence="11" id="KW-1185">Reference proteome</keyword>
<evidence type="ECO:0000256" key="1">
    <source>
        <dbReference type="ARBA" id="ARBA00003822"/>
    </source>
</evidence>
<comment type="similarity">
    <text evidence="2">Belongs to the aspartate/ornithine carbamoyltransferase superfamily. OTCase family.</text>
</comment>
<dbReference type="AlphaFoldDB" id="A0A561UQ02"/>
<dbReference type="PRINTS" id="PR00102">
    <property type="entry name" value="OTCASE"/>
</dbReference>
<dbReference type="EC" id="2.1.3.3" evidence="3 6"/>
<dbReference type="InterPro" id="IPR006132">
    <property type="entry name" value="Asp/Orn_carbamoyltranf_P-bd"/>
</dbReference>
<dbReference type="InterPro" id="IPR006131">
    <property type="entry name" value="Asp_carbamoyltransf_Asp/Orn-bd"/>
</dbReference>
<keyword evidence="4 7" id="KW-0808">Transferase</keyword>
<dbReference type="SUPFAM" id="SSF53671">
    <property type="entry name" value="Aspartate/ornithine carbamoyltransferase"/>
    <property type="match status" value="1"/>
</dbReference>
<sequence length="327" mass="35398">MAVSTLKGRSLLSLRDFSAAEITELLEHAGDLKERAARGEHPPVLAGRNIALIFLKPSCRTRVSFVVAATQSGAHPEVFGREDIRFGIKESVRDIARVFGRVFDGVMFRGFEHGTVAEFAEYAGVPVWNGLCDSYHPTQVLADLLTLRESFGELAGLPVTYVGDGRNNTATTLAIAAAKLGLDLRILAPEQLRPTPGLVADLLAEAESDQARITVTSDPTAALRGSAAVYGDVWVSMGEEDRTAERIALLRDLKVTAGLMARTGRADTVYLHCLPAFHGLDTETAIDHPDICEVDDEVFEGPQSRVFDQSENRMHTAKALMQLTVAG</sequence>
<dbReference type="GO" id="GO:0016597">
    <property type="term" value="F:amino acid binding"/>
    <property type="evidence" value="ECO:0007669"/>
    <property type="project" value="InterPro"/>
</dbReference>
<proteinExistence type="inferred from homology"/>
<evidence type="ECO:0000256" key="5">
    <source>
        <dbReference type="ARBA" id="ARBA00048772"/>
    </source>
</evidence>
<dbReference type="OrthoDB" id="9802587at2"/>
<dbReference type="EMBL" id="VIWT01000001">
    <property type="protein sequence ID" value="TWG01439.1"/>
    <property type="molecule type" value="Genomic_DNA"/>
</dbReference>
<evidence type="ECO:0000256" key="2">
    <source>
        <dbReference type="ARBA" id="ARBA00007805"/>
    </source>
</evidence>
<dbReference type="Pfam" id="PF00185">
    <property type="entry name" value="OTCace"/>
    <property type="match status" value="1"/>
</dbReference>
<dbReference type="Proteomes" id="UP000317940">
    <property type="component" value="Unassembled WGS sequence"/>
</dbReference>
<evidence type="ECO:0000259" key="8">
    <source>
        <dbReference type="Pfam" id="PF00185"/>
    </source>
</evidence>
<dbReference type="GO" id="GO:0004585">
    <property type="term" value="F:ornithine carbamoyltransferase activity"/>
    <property type="evidence" value="ECO:0007669"/>
    <property type="project" value="UniProtKB-UniRule"/>
</dbReference>
<feature type="domain" description="Aspartate/ornithine carbamoyltransferase carbamoyl-P binding" evidence="9">
    <location>
        <begin position="9"/>
        <end position="149"/>
    </location>
</feature>
<dbReference type="GO" id="GO:0019240">
    <property type="term" value="P:citrulline biosynthetic process"/>
    <property type="evidence" value="ECO:0007669"/>
    <property type="project" value="TreeGrafter"/>
</dbReference>
<name>A0A561UQ02_9ACTN</name>
<dbReference type="PRINTS" id="PR00100">
    <property type="entry name" value="AOTCASE"/>
</dbReference>
<organism evidence="10 11">
    <name type="scientific">Kitasatospora viridis</name>
    <dbReference type="NCBI Taxonomy" id="281105"/>
    <lineage>
        <taxon>Bacteria</taxon>
        <taxon>Bacillati</taxon>
        <taxon>Actinomycetota</taxon>
        <taxon>Actinomycetes</taxon>
        <taxon>Kitasatosporales</taxon>
        <taxon>Streptomycetaceae</taxon>
        <taxon>Kitasatospora</taxon>
    </lineage>
</organism>
<reference evidence="10 11" key="1">
    <citation type="submission" date="2019-06" db="EMBL/GenBank/DDBJ databases">
        <title>Sequencing the genomes of 1000 actinobacteria strains.</title>
        <authorList>
            <person name="Klenk H.-P."/>
        </authorList>
    </citation>
    <scope>NUCLEOTIDE SEQUENCE [LARGE SCALE GENOMIC DNA]</scope>
    <source>
        <strain evidence="10 11">DSM 44826</strain>
    </source>
</reference>
<accession>A0A561UQ02</accession>
<protein>
    <recommendedName>
        <fullName evidence="3 6">Ornithine carbamoyltransferase</fullName>
        <ecNumber evidence="3 6">2.1.3.3</ecNumber>
    </recommendedName>
</protein>
<evidence type="ECO:0000259" key="9">
    <source>
        <dbReference type="Pfam" id="PF02729"/>
    </source>
</evidence>